<name>A0A1G9EUI5_9BACT</name>
<organism evidence="1 2">
    <name type="scientific">Maridesulfovibrio ferrireducens</name>
    <dbReference type="NCBI Taxonomy" id="246191"/>
    <lineage>
        <taxon>Bacteria</taxon>
        <taxon>Pseudomonadati</taxon>
        <taxon>Thermodesulfobacteriota</taxon>
        <taxon>Desulfovibrionia</taxon>
        <taxon>Desulfovibrionales</taxon>
        <taxon>Desulfovibrionaceae</taxon>
        <taxon>Maridesulfovibrio</taxon>
    </lineage>
</organism>
<accession>A0A1G9EUI5</accession>
<gene>
    <name evidence="1" type="ORF">SAMN05660337_1269</name>
</gene>
<reference evidence="2" key="1">
    <citation type="submission" date="2016-10" db="EMBL/GenBank/DDBJ databases">
        <authorList>
            <person name="Varghese N."/>
            <person name="Submissions S."/>
        </authorList>
    </citation>
    <scope>NUCLEOTIDE SEQUENCE [LARGE SCALE GENOMIC DNA]</scope>
    <source>
        <strain evidence="2">DSM 16995</strain>
    </source>
</reference>
<dbReference type="OrthoDB" id="5458169at2"/>
<keyword evidence="2" id="KW-1185">Reference proteome</keyword>
<sequence length="96" mass="10592">MDLVRDIDVPCMAEGIGLGKLTIEHPLGSCGHPVFVAESSTTGYGPTEVLSVQPLDGHIYSEEQLEYVRYHGLQVHGALAWYMEDWAPSAHICEEH</sequence>
<evidence type="ECO:0000313" key="1">
    <source>
        <dbReference type="EMBL" id="SDK79708.1"/>
    </source>
</evidence>
<dbReference type="AlphaFoldDB" id="A0A1G9EUI5"/>
<protein>
    <submittedName>
        <fullName evidence="1">Uncharacterized protein</fullName>
    </submittedName>
</protein>
<dbReference type="Proteomes" id="UP000199053">
    <property type="component" value="Unassembled WGS sequence"/>
</dbReference>
<dbReference type="EMBL" id="FNGA01000002">
    <property type="protein sequence ID" value="SDK79708.1"/>
    <property type="molecule type" value="Genomic_DNA"/>
</dbReference>
<proteinExistence type="predicted"/>
<dbReference type="RefSeq" id="WP_092159374.1">
    <property type="nucleotide sequence ID" value="NZ_FNGA01000002.1"/>
</dbReference>
<evidence type="ECO:0000313" key="2">
    <source>
        <dbReference type="Proteomes" id="UP000199053"/>
    </source>
</evidence>